<dbReference type="InterPro" id="IPR027417">
    <property type="entry name" value="P-loop_NTPase"/>
</dbReference>
<dbReference type="PATRIC" id="fig|1359199.3.peg.236"/>
<gene>
    <name evidence="1" type="ORF">RMAECT_0246</name>
</gene>
<name>A0A0F3PI56_RICRH</name>
<accession>A0A0F3PI56</accession>
<evidence type="ECO:0000313" key="1">
    <source>
        <dbReference type="EMBL" id="KJV79596.1"/>
    </source>
</evidence>
<reference evidence="1 2" key="1">
    <citation type="submission" date="2015-01" db="EMBL/GenBank/DDBJ databases">
        <title>Genome Sequencing of Rickettsiales.</title>
        <authorList>
            <person name="Daugherty S.C."/>
            <person name="Su Q."/>
            <person name="Abolude K."/>
            <person name="Beier-Sexton M."/>
            <person name="Carlyon J.A."/>
            <person name="Carter R."/>
            <person name="Day N.P."/>
            <person name="Dumler S.J."/>
            <person name="Dyachenko V."/>
            <person name="Godinez A."/>
            <person name="Kurtti T.J."/>
            <person name="Lichay M."/>
            <person name="Mullins K.E."/>
            <person name="Ott S."/>
            <person name="Pappas-Brown V."/>
            <person name="Paris D.H."/>
            <person name="Patel P."/>
            <person name="Richards A.L."/>
            <person name="Sadzewicz L."/>
            <person name="Sears K."/>
            <person name="Seidman D."/>
            <person name="Sengamalay N."/>
            <person name="Stenos J."/>
            <person name="Tallon L.J."/>
            <person name="Vincent G."/>
            <person name="Fraser C.M."/>
            <person name="Munderloh U."/>
            <person name="Dunning-Hotopp J.C."/>
        </authorList>
    </citation>
    <scope>NUCLEOTIDE SEQUENCE [LARGE SCALE GENOMIC DNA]</scope>
    <source>
        <strain evidence="1 2">Ect</strain>
    </source>
</reference>
<dbReference type="EMBL" id="LAOC01000001">
    <property type="protein sequence ID" value="KJV79596.1"/>
    <property type="molecule type" value="Genomic_DNA"/>
</dbReference>
<dbReference type="AlphaFoldDB" id="A0A0F3PI56"/>
<sequence>MAIVSLKDKYFNIKDFEEDLFWKNWQENFEDFNKVTPYFDKEFEKLRSKLFISAVRLHEIFINANADNFWHSLQYFFDMAVHSSGDPKINEIVWQNFFMVIPVVSTTFHSFDKMLATSEHNEIPWLFIDEAGQISPQYAASAIYKSKKVLVVGDPLQTDPISILKQDLMNKLCEHFKVSYPGVVTFGSFLAKPS</sequence>
<evidence type="ECO:0000313" key="2">
    <source>
        <dbReference type="Proteomes" id="UP000033591"/>
    </source>
</evidence>
<dbReference type="Gene3D" id="3.40.50.300">
    <property type="entry name" value="P-loop containing nucleotide triphosphate hydrolases"/>
    <property type="match status" value="1"/>
</dbReference>
<dbReference type="Proteomes" id="UP000033591">
    <property type="component" value="Unassembled WGS sequence"/>
</dbReference>
<evidence type="ECO:0008006" key="3">
    <source>
        <dbReference type="Google" id="ProtNLM"/>
    </source>
</evidence>
<organism evidence="1 2">
    <name type="scientific">Rickettsia rhipicephali str. Ect</name>
    <dbReference type="NCBI Taxonomy" id="1359199"/>
    <lineage>
        <taxon>Bacteria</taxon>
        <taxon>Pseudomonadati</taxon>
        <taxon>Pseudomonadota</taxon>
        <taxon>Alphaproteobacteria</taxon>
        <taxon>Rickettsiales</taxon>
        <taxon>Rickettsiaceae</taxon>
        <taxon>Rickettsieae</taxon>
        <taxon>Rickettsia</taxon>
        <taxon>spotted fever group</taxon>
    </lineage>
</organism>
<proteinExistence type="predicted"/>
<comment type="caution">
    <text evidence="1">The sequence shown here is derived from an EMBL/GenBank/DDBJ whole genome shotgun (WGS) entry which is preliminary data.</text>
</comment>
<protein>
    <recommendedName>
        <fullName evidence="3">DNA2/NAM7 helicase helicase domain-containing protein</fullName>
    </recommendedName>
</protein>
<dbReference type="SUPFAM" id="SSF52540">
    <property type="entry name" value="P-loop containing nucleoside triphosphate hydrolases"/>
    <property type="match status" value="1"/>
</dbReference>